<dbReference type="HOGENOM" id="CLU_009098_1_1_3"/>
<dbReference type="GO" id="GO:0004803">
    <property type="term" value="F:transposase activity"/>
    <property type="evidence" value="ECO:0007669"/>
    <property type="project" value="InterPro"/>
</dbReference>
<keyword evidence="2" id="KW-0815">Transposition</keyword>
<dbReference type="KEGG" id="csg:Cylst_2175"/>
<keyword evidence="3" id="KW-0238">DNA-binding</keyword>
<dbReference type="NCBIfam" id="NF033527">
    <property type="entry name" value="transpos_Tn3"/>
    <property type="match status" value="1"/>
</dbReference>
<evidence type="ECO:0000256" key="1">
    <source>
        <dbReference type="ARBA" id="ARBA00009402"/>
    </source>
</evidence>
<reference evidence="9 10" key="2">
    <citation type="submission" date="2012-06" db="EMBL/GenBank/DDBJ databases">
        <title>Noncontiguous Finished plasmid 1 of genome of Cylindrospermum stagnale PCC 7417.</title>
        <authorList>
            <consortium name="US DOE Joint Genome Institute"/>
            <person name="Gugger M."/>
            <person name="Coursin T."/>
            <person name="Rippka R."/>
            <person name="Tandeau De Marsac N."/>
            <person name="Huntemann M."/>
            <person name="Wei C.-L."/>
            <person name="Han J."/>
            <person name="Detter J.C."/>
            <person name="Han C."/>
            <person name="Tapia R."/>
            <person name="Davenport K."/>
            <person name="Daligault H."/>
            <person name="Erkkila T."/>
            <person name="Gu W."/>
            <person name="Munk A.C.C."/>
            <person name="Teshima H."/>
            <person name="Xu Y."/>
            <person name="Chain P."/>
            <person name="Chen A."/>
            <person name="Krypides N."/>
            <person name="Mavromatis K."/>
            <person name="Markowitz V."/>
            <person name="Szeto E."/>
            <person name="Ivanova N."/>
            <person name="Mikhailova N."/>
            <person name="Ovchinnikova G."/>
            <person name="Pagani I."/>
            <person name="Pati A."/>
            <person name="Goodwin L."/>
            <person name="Peters L."/>
            <person name="Pitluck S."/>
            <person name="Woyke T."/>
            <person name="Kerfeld C."/>
        </authorList>
    </citation>
    <scope>NUCLEOTIDE SEQUENCE [LARGE SCALE GENOMIC DNA]</scope>
    <source>
        <strain evidence="9 10">PCC 7417</strain>
        <plasmid evidence="9">pCYLST.01</plasmid>
        <plasmid evidence="10">Plasmid pCYLST.01</plasmid>
    </source>
</reference>
<sequence>MPSLAETAYPRLKNQISSKELLEIYTPTDLELQFASQHTKGKVAKLGFLVLLKTFQRLGYFVLVKNVPDAIIKHIVEAVKINFIPQKLENYDRSGTRWRHLTLIRDYLKIIPYGVGARRIIVKSMAQAAQTKNDLADLINVAIEELVHHQYELPIFTTLVRAARRVRATISQIFYRQVADGLNLETKVMLDGLLETSILNLKTPWYELKQDAGKPILKNLKALVERLKWIDEINPAQKLLTDIPDSKVKYFAAEAMTLDAARMKELELNKRYTLTLTLIAIQAARTLDDIAEMFIKRMLKIHFYGQEALTRYRQEHQARSDRLITTLRDVVIAYSSEGQISQKFTAIETVIGESPEQLLEDCEAHIAYAGNNYYPFLWRFYKSHRSTLFQILRWVKLQSTTQDTSLEEAIEFLSKHQGSRKDWLKTIIVENPGTAEEKTRNLLNLDWIPTKWWQLITNQKNRHSYPTRINRKHFEVCVFSQVMWELKSGDLYVEGSDAFADYRKQQISWSDYKATVANYGELVNLPVEGKAFVVHLKEWLSQVASQTDKSFPKNEFVRLEDGKPIIQKTNKKVNQEKVKLIESLIRERLHPVNILDILTDTELWLNWTRFFHPISGYEAKIDHPIARYLTTTFCYGCHLGASQTARSLGAFDHRQVAWVNQRHITEETLDKAITSIINAYNRFSLPKFWGTGKRASADGTKWDIYEQNLLAEYHIRYGGYGGIGYYHVSDTYIALFSHFIPCGVWEAVYILDGLLNNQSEIQPDVIHADTQGQSAPVFGLAYLLGINLMPRIRNWHDLKLYRPTKESRYHHIDGLFSDVVDWDLIETHLPDMLRVVLSIKAGKFTASTILRKLGTYSRHNRLYQSFSELGLVIRTGFLLSYLSDEKLRLTIQAALNKSESFNGFTKWVSFGGSGLIPSNNRDEQRKMIKYNHLVSNCLIFYNVFEMTRILQELIAEGYAIDEEIMGALSPYLTKHINRFGRYSLDLNRKPPDVDYDLSLIPMDVDNS</sequence>
<reference evidence="7 10" key="1">
    <citation type="submission" date="2012-06" db="EMBL/GenBank/DDBJ databases">
        <title>Finished chromosome of genome of Cylindrospermum stagnale PCC 7417.</title>
        <authorList>
            <consortium name="US DOE Joint Genome Institute"/>
            <person name="Gugger M."/>
            <person name="Coursin T."/>
            <person name="Rippka R."/>
            <person name="Tandeau De Marsac N."/>
            <person name="Huntemann M."/>
            <person name="Wei C.-L."/>
            <person name="Han J."/>
            <person name="Detter J.C."/>
            <person name="Han C."/>
            <person name="Tapia R."/>
            <person name="Chen A."/>
            <person name="Kyrpides N."/>
            <person name="Mavromatis K."/>
            <person name="Markowitz V."/>
            <person name="Szeto E."/>
            <person name="Ivanova N."/>
            <person name="Pagani I."/>
            <person name="Pati A."/>
            <person name="Goodwin L."/>
            <person name="Nordberg H.P."/>
            <person name="Cantor M.N."/>
            <person name="Hua S.X."/>
            <person name="Woyke T."/>
            <person name="Kerfeld C.A."/>
        </authorList>
    </citation>
    <scope>NUCLEOTIDE SEQUENCE [LARGE SCALE GENOMIC DNA]</scope>
    <source>
        <strain evidence="7 10">PCC 7417</strain>
    </source>
</reference>
<dbReference type="Proteomes" id="UP000010475">
    <property type="component" value="Chromosome"/>
</dbReference>
<keyword evidence="4" id="KW-0233">DNA recombination</keyword>
<feature type="domain" description="DUF4158" evidence="6">
    <location>
        <begin position="7"/>
        <end position="165"/>
    </location>
</feature>
<dbReference type="GO" id="GO:0003677">
    <property type="term" value="F:DNA binding"/>
    <property type="evidence" value="ECO:0007669"/>
    <property type="project" value="UniProtKB-KW"/>
</dbReference>
<dbReference type="OrthoDB" id="51846at2"/>
<dbReference type="PATRIC" id="fig|56107.3.peg.2405"/>
<dbReference type="RefSeq" id="WP_015207665.1">
    <property type="nucleotide sequence ID" value="NC_019757.1"/>
</dbReference>
<dbReference type="InterPro" id="IPR025296">
    <property type="entry name" value="DUF4158"/>
</dbReference>
<evidence type="ECO:0000256" key="2">
    <source>
        <dbReference type="ARBA" id="ARBA00022578"/>
    </source>
</evidence>
<dbReference type="AlphaFoldDB" id="K9X6L6"/>
<evidence type="ECO:0000259" key="5">
    <source>
        <dbReference type="Pfam" id="PF01526"/>
    </source>
</evidence>
<keyword evidence="9" id="KW-0614">Plasmid</keyword>
<evidence type="ECO:0000313" key="10">
    <source>
        <dbReference type="Proteomes" id="UP000010475"/>
    </source>
</evidence>
<dbReference type="Pfam" id="PF13700">
    <property type="entry name" value="DUF4158"/>
    <property type="match status" value="1"/>
</dbReference>
<evidence type="ECO:0000313" key="7">
    <source>
        <dbReference type="EMBL" id="AFZ24411.1"/>
    </source>
</evidence>
<evidence type="ECO:0000313" key="8">
    <source>
        <dbReference type="EMBL" id="AFZ27604.1"/>
    </source>
</evidence>
<dbReference type="InterPro" id="IPR002513">
    <property type="entry name" value="Tn3_Tnp_DDE_dom"/>
</dbReference>
<dbReference type="Pfam" id="PF01526">
    <property type="entry name" value="DDE_Tnp_Tn3"/>
    <property type="match status" value="1"/>
</dbReference>
<dbReference type="STRING" id="56107.Cylst_2175"/>
<feature type="domain" description="Tn3 transposase DDE" evidence="5">
    <location>
        <begin position="596"/>
        <end position="982"/>
    </location>
</feature>
<proteinExistence type="inferred from homology"/>
<dbReference type="EMBL" id="CP003643">
    <property type="protein sequence ID" value="AFZ28295.1"/>
    <property type="molecule type" value="Genomic_DNA"/>
</dbReference>
<organism evidence="9 10">
    <name type="scientific">Cylindrospermum stagnale PCC 7417</name>
    <dbReference type="NCBI Taxonomy" id="56107"/>
    <lineage>
        <taxon>Bacteria</taxon>
        <taxon>Bacillati</taxon>
        <taxon>Cyanobacteriota</taxon>
        <taxon>Cyanophyceae</taxon>
        <taxon>Nostocales</taxon>
        <taxon>Nostocaceae</taxon>
        <taxon>Cylindrospermum</taxon>
    </lineage>
</organism>
<keyword evidence="10" id="KW-1185">Reference proteome</keyword>
<evidence type="ECO:0000259" key="6">
    <source>
        <dbReference type="Pfam" id="PF13700"/>
    </source>
</evidence>
<evidence type="ECO:0000256" key="4">
    <source>
        <dbReference type="ARBA" id="ARBA00023172"/>
    </source>
</evidence>
<dbReference type="Proteomes" id="UP000010475">
    <property type="component" value="Plasmid pCYLST.01"/>
</dbReference>
<protein>
    <submittedName>
        <fullName evidence="9">Transposase, TnpA family</fullName>
    </submittedName>
</protein>
<name>K9X6L6_9NOST</name>
<geneLocation type="plasmid" evidence="9 10">
    <name>pCYLST.01</name>
</geneLocation>
<evidence type="ECO:0000313" key="9">
    <source>
        <dbReference type="EMBL" id="AFZ28295.1"/>
    </source>
</evidence>
<dbReference type="EMBL" id="CP003642">
    <property type="protein sequence ID" value="AFZ27604.1"/>
    <property type="molecule type" value="Genomic_DNA"/>
</dbReference>
<dbReference type="KEGG" id="csg:Cylst_5603"/>
<dbReference type="InterPro" id="IPR047653">
    <property type="entry name" value="Tn3-like_transpos"/>
</dbReference>
<dbReference type="GO" id="GO:0006313">
    <property type="term" value="P:DNA transposition"/>
    <property type="evidence" value="ECO:0007669"/>
    <property type="project" value="InterPro"/>
</dbReference>
<dbReference type="EMBL" id="CP003642">
    <property type="protein sequence ID" value="AFZ24411.1"/>
    <property type="molecule type" value="Genomic_DNA"/>
</dbReference>
<comment type="similarity">
    <text evidence="1">Belongs to the transposase 7 family.</text>
</comment>
<accession>K9X6L6</accession>
<gene>
    <name evidence="7" type="ORF">Cylst_2175</name>
    <name evidence="8" type="ORF">Cylst_5603</name>
    <name evidence="9" type="ORF">Cylst_6516</name>
</gene>
<evidence type="ECO:0000256" key="3">
    <source>
        <dbReference type="ARBA" id="ARBA00023125"/>
    </source>
</evidence>
<dbReference type="eggNOG" id="COG4644">
    <property type="taxonomic scope" value="Bacteria"/>
</dbReference>
<dbReference type="KEGG" id="csg:Cylst_6516"/>